<sequence>MEYIGFIAATLTTASFLPQSIKVIKEKDTKSISLAMYGMFTAGVFLWLLYGIAVVDKPIIIANFITFIFAFSILVMKIKYK</sequence>
<evidence type="ECO:0000313" key="7">
    <source>
        <dbReference type="Proteomes" id="UP001501510"/>
    </source>
</evidence>
<keyword evidence="7" id="KW-1185">Reference proteome</keyword>
<organism evidence="6 7">
    <name type="scientific">Clostridium oceanicum</name>
    <dbReference type="NCBI Taxonomy" id="1543"/>
    <lineage>
        <taxon>Bacteria</taxon>
        <taxon>Bacillati</taxon>
        <taxon>Bacillota</taxon>
        <taxon>Clostridia</taxon>
        <taxon>Eubacteriales</taxon>
        <taxon>Clostridiaceae</taxon>
        <taxon>Clostridium</taxon>
    </lineage>
</organism>
<dbReference type="Pfam" id="PF04193">
    <property type="entry name" value="PQ-loop"/>
    <property type="match status" value="1"/>
</dbReference>
<accession>A0ABP3UEK4</accession>
<dbReference type="EMBL" id="BAAACG010000001">
    <property type="protein sequence ID" value="GAA0732005.1"/>
    <property type="molecule type" value="Genomic_DNA"/>
</dbReference>
<comment type="caution">
    <text evidence="6">The sequence shown here is derived from an EMBL/GenBank/DDBJ whole genome shotgun (WGS) entry which is preliminary data.</text>
</comment>
<keyword evidence="3 5" id="KW-1133">Transmembrane helix</keyword>
<gene>
    <name evidence="6" type="ORF">GCM10008906_01130</name>
</gene>
<comment type="subcellular location">
    <subcellularLocation>
        <location evidence="1">Membrane</location>
        <topology evidence="1">Multi-pass membrane protein</topology>
    </subcellularLocation>
</comment>
<evidence type="ECO:0000256" key="1">
    <source>
        <dbReference type="ARBA" id="ARBA00004141"/>
    </source>
</evidence>
<keyword evidence="4 5" id="KW-0472">Membrane</keyword>
<reference evidence="7" key="1">
    <citation type="journal article" date="2019" name="Int. J. Syst. Evol. Microbiol.">
        <title>The Global Catalogue of Microorganisms (GCM) 10K type strain sequencing project: providing services to taxonomists for standard genome sequencing and annotation.</title>
        <authorList>
            <consortium name="The Broad Institute Genomics Platform"/>
            <consortium name="The Broad Institute Genome Sequencing Center for Infectious Disease"/>
            <person name="Wu L."/>
            <person name="Ma J."/>
        </authorList>
    </citation>
    <scope>NUCLEOTIDE SEQUENCE [LARGE SCALE GENOMIC DNA]</scope>
    <source>
        <strain evidence="7">JCM 1407</strain>
    </source>
</reference>
<dbReference type="NCBIfam" id="NF037968">
    <property type="entry name" value="SemiSWEET_2"/>
    <property type="match status" value="1"/>
</dbReference>
<dbReference type="Gene3D" id="1.20.1280.290">
    <property type="match status" value="1"/>
</dbReference>
<evidence type="ECO:0000256" key="5">
    <source>
        <dbReference type="SAM" id="Phobius"/>
    </source>
</evidence>
<feature type="transmembrane region" description="Helical" evidence="5">
    <location>
        <begin position="59"/>
        <end position="76"/>
    </location>
</feature>
<keyword evidence="2 5" id="KW-0812">Transmembrane</keyword>
<name>A0ABP3UEK4_9CLOT</name>
<evidence type="ECO:0000256" key="4">
    <source>
        <dbReference type="ARBA" id="ARBA00023136"/>
    </source>
</evidence>
<evidence type="ECO:0000313" key="6">
    <source>
        <dbReference type="EMBL" id="GAA0732005.1"/>
    </source>
</evidence>
<protein>
    <submittedName>
        <fullName evidence="6">SemiSWEET transporter</fullName>
    </submittedName>
</protein>
<evidence type="ECO:0000256" key="2">
    <source>
        <dbReference type="ARBA" id="ARBA00022692"/>
    </source>
</evidence>
<dbReference type="InterPro" id="IPR047662">
    <property type="entry name" value="SemiSWEET"/>
</dbReference>
<evidence type="ECO:0000256" key="3">
    <source>
        <dbReference type="ARBA" id="ARBA00022989"/>
    </source>
</evidence>
<proteinExistence type="predicted"/>
<dbReference type="RefSeq" id="WP_343757756.1">
    <property type="nucleotide sequence ID" value="NZ_BAAACG010000001.1"/>
</dbReference>
<dbReference type="Proteomes" id="UP001501510">
    <property type="component" value="Unassembled WGS sequence"/>
</dbReference>
<dbReference type="InterPro" id="IPR006603">
    <property type="entry name" value="PQ-loop_rpt"/>
</dbReference>
<feature type="transmembrane region" description="Helical" evidence="5">
    <location>
        <begin position="34"/>
        <end position="53"/>
    </location>
</feature>